<keyword evidence="2" id="KW-1185">Reference proteome</keyword>
<sequence length="101" mass="10183">MPTTISSGNCAGYSITGLLNSLSASSGGGDPLVSAAGLLSTGGPLPPSTIASSVSTPLITPFASPPKFSKPLLSSLYLILSGPISNRNQHINITDQKCLRV</sequence>
<reference evidence="1 2" key="1">
    <citation type="journal article" date="2014" name="Nat. Commun.">
        <title>Molecular traces of alternative social organization in a termite genome.</title>
        <authorList>
            <person name="Terrapon N."/>
            <person name="Li C."/>
            <person name="Robertson H.M."/>
            <person name="Ji L."/>
            <person name="Meng X."/>
            <person name="Booth W."/>
            <person name="Chen Z."/>
            <person name="Childers C.P."/>
            <person name="Glastad K.M."/>
            <person name="Gokhale K."/>
            <person name="Gowin J."/>
            <person name="Gronenberg W."/>
            <person name="Hermansen R.A."/>
            <person name="Hu H."/>
            <person name="Hunt B.G."/>
            <person name="Huylmans A.K."/>
            <person name="Khalil S.M."/>
            <person name="Mitchell R.D."/>
            <person name="Munoz-Torres M.C."/>
            <person name="Mustard J.A."/>
            <person name="Pan H."/>
            <person name="Reese J.T."/>
            <person name="Scharf M.E."/>
            <person name="Sun F."/>
            <person name="Vogel H."/>
            <person name="Xiao J."/>
            <person name="Yang W."/>
            <person name="Yang Z."/>
            <person name="Yang Z."/>
            <person name="Zhou J."/>
            <person name="Zhu J."/>
            <person name="Brent C.S."/>
            <person name="Elsik C.G."/>
            <person name="Goodisman M.A."/>
            <person name="Liberles D.A."/>
            <person name="Roe R.M."/>
            <person name="Vargo E.L."/>
            <person name="Vilcinskas A."/>
            <person name="Wang J."/>
            <person name="Bornberg-Bauer E."/>
            <person name="Korb J."/>
            <person name="Zhang G."/>
            <person name="Liebig J."/>
        </authorList>
    </citation>
    <scope>NUCLEOTIDE SEQUENCE [LARGE SCALE GENOMIC DNA]</scope>
    <source>
        <tissue evidence="1">Whole organism</tissue>
    </source>
</reference>
<dbReference type="Proteomes" id="UP000027135">
    <property type="component" value="Unassembled WGS sequence"/>
</dbReference>
<proteinExistence type="predicted"/>
<protein>
    <submittedName>
        <fullName evidence="1">Uncharacterized protein</fullName>
    </submittedName>
</protein>
<dbReference type="InParanoid" id="A0A067R0Q0"/>
<evidence type="ECO:0000313" key="2">
    <source>
        <dbReference type="Proteomes" id="UP000027135"/>
    </source>
</evidence>
<accession>A0A067R0Q0</accession>
<dbReference type="AlphaFoldDB" id="A0A067R0Q0"/>
<name>A0A067R0Q0_ZOONE</name>
<evidence type="ECO:0000313" key="1">
    <source>
        <dbReference type="EMBL" id="KDR11055.1"/>
    </source>
</evidence>
<organism evidence="1 2">
    <name type="scientific">Zootermopsis nevadensis</name>
    <name type="common">Dampwood termite</name>
    <dbReference type="NCBI Taxonomy" id="136037"/>
    <lineage>
        <taxon>Eukaryota</taxon>
        <taxon>Metazoa</taxon>
        <taxon>Ecdysozoa</taxon>
        <taxon>Arthropoda</taxon>
        <taxon>Hexapoda</taxon>
        <taxon>Insecta</taxon>
        <taxon>Pterygota</taxon>
        <taxon>Neoptera</taxon>
        <taxon>Polyneoptera</taxon>
        <taxon>Dictyoptera</taxon>
        <taxon>Blattodea</taxon>
        <taxon>Blattoidea</taxon>
        <taxon>Termitoidae</taxon>
        <taxon>Termopsidae</taxon>
        <taxon>Zootermopsis</taxon>
    </lineage>
</organism>
<dbReference type="EMBL" id="KK853123">
    <property type="protein sequence ID" value="KDR11055.1"/>
    <property type="molecule type" value="Genomic_DNA"/>
</dbReference>
<gene>
    <name evidence="1" type="ORF">L798_14639</name>
</gene>